<sequence>MLVLGLVCQFIFLVLVHGEQHNECIRKNMLVDKEVVHRVNIYETLPDCHEHCYNDNNCNHFDYGFYSKRCRIFNEKRDELTFIENLDHVTGPKTCSDTVHTNIHSKGKEILISENYFREDLTITKCRYKCLNDISCKAWTHFDDQCYLYSYPSTLMIFGSRDQILQYFME</sequence>
<dbReference type="Pfam" id="PF00024">
    <property type="entry name" value="PAN_1"/>
    <property type="match status" value="1"/>
</dbReference>
<proteinExistence type="predicted"/>
<dbReference type="OrthoDB" id="331933at2759"/>
<dbReference type="EMBL" id="HG994588">
    <property type="protein sequence ID" value="CAF3041583.1"/>
    <property type="molecule type" value="Genomic_DNA"/>
</dbReference>
<protein>
    <submittedName>
        <fullName evidence="1">(salmon louse) hypothetical protein</fullName>
    </submittedName>
</protein>
<name>A0A7R8HE41_LEPSM</name>
<gene>
    <name evidence="1" type="ORF">LSAA_15208</name>
</gene>
<evidence type="ECO:0000313" key="2">
    <source>
        <dbReference type="Proteomes" id="UP000675881"/>
    </source>
</evidence>
<dbReference type="PROSITE" id="PS50948">
    <property type="entry name" value="PAN"/>
    <property type="match status" value="1"/>
</dbReference>
<accession>A0A7R8HE41</accession>
<dbReference type="AlphaFoldDB" id="A0A7R8HE41"/>
<dbReference type="Gene3D" id="3.50.4.10">
    <property type="entry name" value="Hepatocyte Growth Factor"/>
    <property type="match status" value="1"/>
</dbReference>
<dbReference type="InterPro" id="IPR003609">
    <property type="entry name" value="Pan_app"/>
</dbReference>
<keyword evidence="2" id="KW-1185">Reference proteome</keyword>
<organism evidence="1 2">
    <name type="scientific">Lepeophtheirus salmonis</name>
    <name type="common">Salmon louse</name>
    <name type="synonym">Caligus salmonis</name>
    <dbReference type="NCBI Taxonomy" id="72036"/>
    <lineage>
        <taxon>Eukaryota</taxon>
        <taxon>Metazoa</taxon>
        <taxon>Ecdysozoa</taxon>
        <taxon>Arthropoda</taxon>
        <taxon>Crustacea</taxon>
        <taxon>Multicrustacea</taxon>
        <taxon>Hexanauplia</taxon>
        <taxon>Copepoda</taxon>
        <taxon>Siphonostomatoida</taxon>
        <taxon>Caligidae</taxon>
        <taxon>Lepeophtheirus</taxon>
    </lineage>
</organism>
<evidence type="ECO:0000313" key="1">
    <source>
        <dbReference type="EMBL" id="CAF3041583.1"/>
    </source>
</evidence>
<dbReference type="SUPFAM" id="SSF57414">
    <property type="entry name" value="Hairpin loop containing domain-like"/>
    <property type="match status" value="2"/>
</dbReference>
<reference evidence="1" key="1">
    <citation type="submission" date="2021-02" db="EMBL/GenBank/DDBJ databases">
        <authorList>
            <person name="Bekaert M."/>
        </authorList>
    </citation>
    <scope>NUCLEOTIDE SEQUENCE</scope>
    <source>
        <strain evidence="1">IoA-00</strain>
    </source>
</reference>
<dbReference type="Proteomes" id="UP000675881">
    <property type="component" value="Chromosome 9"/>
</dbReference>